<dbReference type="EMBL" id="FOUY01000009">
    <property type="protein sequence ID" value="SFN16831.1"/>
    <property type="molecule type" value="Genomic_DNA"/>
</dbReference>
<dbReference type="InterPro" id="IPR011257">
    <property type="entry name" value="DNA_glycosylase"/>
</dbReference>
<dbReference type="SUPFAM" id="SSF48150">
    <property type="entry name" value="DNA-glycosylase"/>
    <property type="match status" value="1"/>
</dbReference>
<gene>
    <name evidence="1" type="ORF">SAMN05216207_100982</name>
</gene>
<dbReference type="Proteomes" id="UP000199614">
    <property type="component" value="Unassembled WGS sequence"/>
</dbReference>
<evidence type="ECO:0000313" key="2">
    <source>
        <dbReference type="Proteomes" id="UP000199614"/>
    </source>
</evidence>
<proteinExistence type="predicted"/>
<dbReference type="STRING" id="260086.SAMN05216207_100982"/>
<name>A0A1I4WSN5_PSUAM</name>
<keyword evidence="2" id="KW-1185">Reference proteome</keyword>
<organism evidence="1 2">
    <name type="scientific">Pseudonocardia ammonioxydans</name>
    <dbReference type="NCBI Taxonomy" id="260086"/>
    <lineage>
        <taxon>Bacteria</taxon>
        <taxon>Bacillati</taxon>
        <taxon>Actinomycetota</taxon>
        <taxon>Actinomycetes</taxon>
        <taxon>Pseudonocardiales</taxon>
        <taxon>Pseudonocardiaceae</taxon>
        <taxon>Pseudonocardia</taxon>
    </lineage>
</organism>
<reference evidence="1 2" key="1">
    <citation type="submission" date="2016-10" db="EMBL/GenBank/DDBJ databases">
        <authorList>
            <person name="de Groot N.N."/>
        </authorList>
    </citation>
    <scope>NUCLEOTIDE SEQUENCE [LARGE SCALE GENOMIC DNA]</scope>
    <source>
        <strain evidence="1 2">CGMCC 4.1877</strain>
    </source>
</reference>
<sequence>MCSGVTGYPDGMADHDTTVAALLDRAGTTYAAEAGITLKDTPAPLYRVLVLGTLLSTRVQASLAVAATRELVDGGMGTPERMRDASWQDRVDALNRAHYRRVDEQMATALGEGAHQLLEDWSGDLRTLRKAADGDPDRIRSLLTGFARLGPTGASIVARELQAVWPELRPSLDGKALDGAQRLGLPTEPDRLARLVDGERLAEFAAALTRVGLDKKLADDALAAA</sequence>
<evidence type="ECO:0000313" key="1">
    <source>
        <dbReference type="EMBL" id="SFN16831.1"/>
    </source>
</evidence>
<protein>
    <recommendedName>
        <fullName evidence="3">Endonuclease III</fullName>
    </recommendedName>
</protein>
<evidence type="ECO:0008006" key="3">
    <source>
        <dbReference type="Google" id="ProtNLM"/>
    </source>
</evidence>
<dbReference type="GO" id="GO:0006281">
    <property type="term" value="P:DNA repair"/>
    <property type="evidence" value="ECO:0007669"/>
    <property type="project" value="InterPro"/>
</dbReference>
<dbReference type="GO" id="GO:0003824">
    <property type="term" value="F:catalytic activity"/>
    <property type="evidence" value="ECO:0007669"/>
    <property type="project" value="InterPro"/>
</dbReference>
<dbReference type="AlphaFoldDB" id="A0A1I4WSN5"/>
<accession>A0A1I4WSN5</accession>